<keyword evidence="4" id="KW-1185">Reference proteome</keyword>
<dbReference type="AlphaFoldDB" id="A0A3S0A6A4"/>
<proteinExistence type="predicted"/>
<dbReference type="InterPro" id="IPR007235">
    <property type="entry name" value="Glyco_trans_28_C"/>
</dbReference>
<feature type="non-terminal residue" evidence="3">
    <location>
        <position position="1"/>
    </location>
</feature>
<feature type="domain" description="Glycosyl transferase family 28 C-terminal" evidence="2">
    <location>
        <begin position="15"/>
        <end position="168"/>
    </location>
</feature>
<gene>
    <name evidence="3" type="ORF">EJQ19_31435</name>
</gene>
<name>A0A3S0A6A4_9BACL</name>
<protein>
    <submittedName>
        <fullName evidence="3">UDP-N-acetylglucosamine--N-acetylmuramyl-(Pentapeptide) pyrophosphoryl-undecaprenol N-acetylglucosamine transferase</fullName>
        <ecNumber evidence="3">2.4.1.227</ecNumber>
    </submittedName>
</protein>
<dbReference type="PANTHER" id="PTHR21015">
    <property type="entry name" value="UDP-N-ACETYLGLUCOSAMINE--N-ACETYLMURAMYL-(PENTAPEPTIDE) PYROPHOSPHORYL-UNDECAPRENOL N-ACETYLGLUCOSAMINE TRANSFERASE 1"/>
    <property type="match status" value="1"/>
</dbReference>
<dbReference type="Proteomes" id="UP000276128">
    <property type="component" value="Unassembled WGS sequence"/>
</dbReference>
<evidence type="ECO:0000313" key="3">
    <source>
        <dbReference type="EMBL" id="RTE00255.1"/>
    </source>
</evidence>
<dbReference type="EMBL" id="RXHU01000157">
    <property type="protein sequence ID" value="RTE00255.1"/>
    <property type="molecule type" value="Genomic_DNA"/>
</dbReference>
<evidence type="ECO:0000256" key="1">
    <source>
        <dbReference type="ARBA" id="ARBA00023136"/>
    </source>
</evidence>
<dbReference type="PANTHER" id="PTHR21015:SF27">
    <property type="entry name" value="UDP-N-ACETYLGLUCOSAMINE--N-ACETYLMURAMYL-(PENTAPEPTIDE) PYROPHOSPHORYL-UNDECAPRENOL N-ACETYLGLUCOSAMINE TRANSFERASE"/>
    <property type="match status" value="1"/>
</dbReference>
<accession>A0A3S0A6A4</accession>
<dbReference type="EC" id="2.4.1.227" evidence="3"/>
<organism evidence="3 4">
    <name type="scientific">Paenibacillus whitsoniae</name>
    <dbReference type="NCBI Taxonomy" id="2496558"/>
    <lineage>
        <taxon>Bacteria</taxon>
        <taxon>Bacillati</taxon>
        <taxon>Bacillota</taxon>
        <taxon>Bacilli</taxon>
        <taxon>Bacillales</taxon>
        <taxon>Paenibacillaceae</taxon>
        <taxon>Paenibacillus</taxon>
    </lineage>
</organism>
<sequence length="184" mass="19863">SKGVQLCDFHTQKPVILVMGGSLGSQVLNGALRANLDRLLEQFQIVHLVGKGNVDAELAGKRGYRQFEYLNEELPDVLAMSSLVISRAGATSLFEFLGLKKPMLLIPLSLQASRGDQILNAASFEKAGYADVLPEEQLTAETLAARVEALYANRERYIAAMSARQDTDAVAAIVSLIEASSLKA</sequence>
<comment type="caution">
    <text evidence="3">The sequence shown here is derived from an EMBL/GenBank/DDBJ whole genome shotgun (WGS) entry which is preliminary data.</text>
</comment>
<dbReference type="Pfam" id="PF04101">
    <property type="entry name" value="Glyco_tran_28_C"/>
    <property type="match status" value="1"/>
</dbReference>
<keyword evidence="3" id="KW-0328">Glycosyltransferase</keyword>
<dbReference type="Gene3D" id="3.40.50.2000">
    <property type="entry name" value="Glycogen Phosphorylase B"/>
    <property type="match status" value="1"/>
</dbReference>
<keyword evidence="1" id="KW-0472">Membrane</keyword>
<reference evidence="3 4" key="1">
    <citation type="submission" date="2018-12" db="EMBL/GenBank/DDBJ databases">
        <title>Bacillus ochoae sp. nov., Paenibacillus whitsoniae sp. nov., Paenibacillus spiritus sp. nov. Isolated from the Mars Exploration Rover during spacecraft assembly.</title>
        <authorList>
            <person name="Seuylemezian A."/>
            <person name="Vaishampayan P."/>
        </authorList>
    </citation>
    <scope>NUCLEOTIDE SEQUENCE [LARGE SCALE GENOMIC DNA]</scope>
    <source>
        <strain evidence="3 4">MER 54</strain>
    </source>
</reference>
<evidence type="ECO:0000259" key="2">
    <source>
        <dbReference type="Pfam" id="PF04101"/>
    </source>
</evidence>
<dbReference type="RefSeq" id="WP_277600995.1">
    <property type="nucleotide sequence ID" value="NZ_RXHU01000157.1"/>
</dbReference>
<dbReference type="CDD" id="cd03785">
    <property type="entry name" value="GT28_MurG"/>
    <property type="match status" value="1"/>
</dbReference>
<dbReference type="SUPFAM" id="SSF53756">
    <property type="entry name" value="UDP-Glycosyltransferase/glycogen phosphorylase"/>
    <property type="match status" value="1"/>
</dbReference>
<evidence type="ECO:0000313" key="4">
    <source>
        <dbReference type="Proteomes" id="UP000276128"/>
    </source>
</evidence>
<dbReference type="GO" id="GO:0016758">
    <property type="term" value="F:hexosyltransferase activity"/>
    <property type="evidence" value="ECO:0007669"/>
    <property type="project" value="InterPro"/>
</dbReference>
<keyword evidence="3" id="KW-0808">Transferase</keyword>